<sequence length="104" mass="12534">MICLSYHKCQSQRKLCAECIEEHGVDLKCMVSIIKFQDMMRKKFEDSKFNDSSELAKQRLNFKTLLTSTQNKFKVIWDGIEESIKQIYDFLEKEEKFYEFDQKQ</sequence>
<dbReference type="OMA" id="IRNQISC"/>
<accession>A0A8S1S947</accession>
<protein>
    <submittedName>
        <fullName evidence="1">Uncharacterized protein</fullName>
    </submittedName>
</protein>
<dbReference type="AlphaFoldDB" id="A0A8S1S947"/>
<keyword evidence="2" id="KW-1185">Reference proteome</keyword>
<reference evidence="1" key="1">
    <citation type="submission" date="2021-01" db="EMBL/GenBank/DDBJ databases">
        <authorList>
            <consortium name="Genoscope - CEA"/>
            <person name="William W."/>
        </authorList>
    </citation>
    <scope>NUCLEOTIDE SEQUENCE</scope>
</reference>
<evidence type="ECO:0000313" key="2">
    <source>
        <dbReference type="Proteomes" id="UP000683925"/>
    </source>
</evidence>
<dbReference type="Proteomes" id="UP000683925">
    <property type="component" value="Unassembled WGS sequence"/>
</dbReference>
<comment type="caution">
    <text evidence="1">The sequence shown here is derived from an EMBL/GenBank/DDBJ whole genome shotgun (WGS) entry which is preliminary data.</text>
</comment>
<proteinExistence type="predicted"/>
<dbReference type="OrthoDB" id="317829at2759"/>
<name>A0A8S1S947_PAROT</name>
<evidence type="ECO:0000313" key="1">
    <source>
        <dbReference type="EMBL" id="CAD8136776.1"/>
    </source>
</evidence>
<gene>
    <name evidence="1" type="ORF">POCTA_138.1.T0080013</name>
</gene>
<organism evidence="1 2">
    <name type="scientific">Paramecium octaurelia</name>
    <dbReference type="NCBI Taxonomy" id="43137"/>
    <lineage>
        <taxon>Eukaryota</taxon>
        <taxon>Sar</taxon>
        <taxon>Alveolata</taxon>
        <taxon>Ciliophora</taxon>
        <taxon>Intramacronucleata</taxon>
        <taxon>Oligohymenophorea</taxon>
        <taxon>Peniculida</taxon>
        <taxon>Parameciidae</taxon>
        <taxon>Paramecium</taxon>
    </lineage>
</organism>
<dbReference type="EMBL" id="CAJJDP010000007">
    <property type="protein sequence ID" value="CAD8136776.1"/>
    <property type="molecule type" value="Genomic_DNA"/>
</dbReference>